<evidence type="ECO:0000256" key="2">
    <source>
        <dbReference type="ARBA" id="ARBA00004123"/>
    </source>
</evidence>
<keyword evidence="5" id="KW-0963">Cytoplasm</keyword>
<dbReference type="InterPro" id="IPR048413">
    <property type="entry name" value="Htt_C-HEAT_rpt"/>
</dbReference>
<dbReference type="Pfam" id="PF20927">
    <property type="entry name" value="Htt_C-HEAT"/>
    <property type="match status" value="2"/>
</dbReference>
<evidence type="ECO:0000256" key="5">
    <source>
        <dbReference type="ARBA" id="ARBA00022490"/>
    </source>
</evidence>
<dbReference type="PANTHER" id="PTHR10170:SF10">
    <property type="entry name" value="HUNTINGTIN"/>
    <property type="match status" value="1"/>
</dbReference>
<evidence type="ECO:0000256" key="4">
    <source>
        <dbReference type="ARBA" id="ARBA00007153"/>
    </source>
</evidence>
<feature type="region of interest" description="Disordered" evidence="7">
    <location>
        <begin position="2429"/>
        <end position="2462"/>
    </location>
</feature>
<dbReference type="SUPFAM" id="SSF48371">
    <property type="entry name" value="ARM repeat"/>
    <property type="match status" value="2"/>
</dbReference>
<sequence>MASIEKLVKSLEALKVLQASIDKPEEPLISTKFIKKEASISKKEKISHCINIADIICCSQLRSMEDFQKFLGIAIETMLACCDDLDADVRLNAGECLNRTIKSNIDCHLNRIHVELYKELKKNGSSRSIRAALTRFSELAYLLRPSKCRPYLAQLIPVLEKISSRTNEESIQETIAQAMKKLMPVLGRYAIEIEILKLLNCFLPNLNHCLVSVRRTAAISLTVVCQHSKKPSYFYSWLINNLLKSFHSSQNNNIPQDGENQSLVITPKQKQVFEKQMSSMKDNLLQMYELILHSLRYSTDNGVIVSALEALLQLLRSPPKLILNNLLSINGVGQSRLNDQSITASIPSSPSMSIRRMKEGSSISELDNVASLEDDEDILISSFSQDSRLSGENSFNLNIRTNSGDIYRPDSSLSEPSEVSESVLDDNGSIVKDFIEEKGPISYPSRIVPLITEQSKEEDFSQSNEVPLSPAPSLPSFWDSDMLFQIENIGDFTSEDTIPLEYCTRLLCVKFLLNSTKSGLIPDKSVRVSVKSLALSCLAPIVQLYPKAFLLDLHLYRHSPEPPQKIWDITLYSSHSDPHIRSQISLVIATYIKHVLDLPLSYGEFISVNCAPSDINEVPSLETLIMKHIYPILHESGNTSSSIRNALQSFQICLPVLIKSQETIINILPKILNRLILLKDHNYWLVKAGLLELLSNLPYTEIFYLEKRISLAQNFNSLTKFQDIVIDEVFMPLLSDEDYRIRSSASSYLVGLVKNIFICSNQNNGDPVIGTTQNLAESYINFFSGSSMNILPIREPFPTKLLPDNFDFDFPFVDKKGSCDYNVSIESNLKLIVDKLINNLTKNSASKATLFGCFQSLCELSEEYPTTKFGKAWGCKTEDSSKTISLLKYLLYLLSNYPPLINDLIAHQCLNTLTGNLISGLAYQVISQSELDGDTVNESDWGSISKDAPLLEPILTQATQHALKILGIFASVYDESNNLLNSSTPNSAIKPQMISSLSNATLSPLRKKTAKTDADKSDSRKSGLDKERNKALQRQISITNDPLTWRLYEIMKSTYQSSKITMDMSESKLGPLLESVLNLLSQLLEIGSFRYFIRFSEEILDYIKIVINHEPKASVKCVHQLLKCLFGLNFIHLISHDREATTDKLDIIKGSHTGHQIMEYSGCSFPLPSSSSGLYQAVIARPYSNFSDYVSSRAPSLNSYTSSPGSSSEDPELWQCFFRKAVEKQVSFVLDKNSALCLSTYSTGTNRITLTSYIRLFEPVVIKALRLYTMTSNLDLQYEVLSFICQLIKLRVDYNLLDSDSIFLGFVRKQFDFIENGLLGPCDRLIGIIFNFFILLSYPREHSNQSKPIITVPKIIQMCDDLMASDQPPVFYALPALRQIVEDLMLYRLPSKVESAKELDAQREVAIAALLKLAHHRKSLYLLNIIVHQSRKEGEDKWRKISRQIIDVLLPLLTRQNLYIECYPDLEVVHHLFESVSPAVYRPVDYLLKALFTPPDPKFLEDHHIFQRWISSVLVILRVLIIHAKEEIVLARLDDLLPSSTFFNLKWIRDDSLMSDEIFDASQTTENASVTLIAEFMFNVVRVSAETLIHYRESTSPLLRTRSTFLVQQISSFLLYMTHMFQSGSYRRVAKRSSELLKEMLSRNSILGSINSAFSKIDAHFPTLMFQWCNVLMLLGFDDQGTHRFWYKLIKGNELTKLDSGPCSMVEHESPDESKDDSRSSSEESTVHQSLNVEIIHRSALILMCDFVCENMNDVEQLTWLIINNIYEIIRWSYELPIRDFIHAVHRNQASSGLFLQAVGARCDNFRDATFLNRLLLCIELSHETQSGSLISLVVEKILTNPQTKAYLSIRMLSKQIAINKIKFLCKIDSPEDAILQLSVEDTDKILHSLDARKHRDFSDLLLDYRKFISPTEQDHPLNEKEPIPLTNLELNRSKDWFLHFFPSSYKSQQIDWMEIATSLNKCSPEELYSLFGHKTFGLSILACCLTTATKLTFFNEEPSNEQPLKGNILLKACMASSQQHLLKIQSYLPPQHSPFSSIGEMFTARDMKHRDSLIELFSQKFVKDYIVSLIPVYNAFACYADESRCFENKPEARELILRVAILYAELLYYDLELRDFNDINLYITLLHDLTKRPSLISLLCEPKNVSLLCSFIAAIHFTCKLSFGDLYEISLRKSFHEKETLTKQERSDYRHLVKACDRIVELMMFLKFSESNLSSSASSYTSKLPLSLLRKLKRIIISLGRIPFVNSVAMIPPSIWQHELWSPEFKGHFGTVCPTIPSDYLRDKDILIQLITRIGSLGWINRIQFEELWMSLLGVISPIQDSYETFEDAQDKLLIAKIGIDGITTLLLQSLRYPIPGNPLRPLYSFNPTRAAAFMHTKFGEKLSQLKCILPSTGTEEIEIDDTSYINSKHLFSVDYLRKQIGIISSNDLTPPTSSGSSSETSSTVQSPTSQGVPDPYTPRTPLNIPIKENTEIDLSSCIHFLLELYGQLINTHLSRSPLIIELCRSIASLMDLFFEKSQYEWVLNIFLELFRLSITDEDDMVTQYLAFGICKSAAVLAIESDQLIEKCKKCVEASLKSSLLPTRINTLYGVWYLLEKKNTLPGGKETQFLPCVSDYLVKHLGDENLPSSHNEEHVVLMWDLSFHLIETFVDSFSDNDFAQKIFLLSLKTISSQCHNVRVYGTVSDGLMHLLVCETFSIKDAEAIVRISTEKLKSPKLPSQESIASLRLMITSIYIYGLSFASETPSSTVSTNDTNEDLLFAMERVRLIFDRLKICNKKEADMIASIIPQILCDFLPTQEILNKIIGEFLSNQNIYPQHMATIIYKVFKILRQQSESSMIQEWVLLSLSSFTQIQPISSAIWSLSCFLASSSSNIWIRNLFYCLVAKPGLYETRDEEIFFLCCCNFYDELTKDHQKESFLSIFEDAAKPNTPYTKVLANLKKYNLKD</sequence>
<evidence type="ECO:0000256" key="6">
    <source>
        <dbReference type="ARBA" id="ARBA00023242"/>
    </source>
</evidence>
<dbReference type="Pfam" id="PF20925">
    <property type="entry name" value="Htt_bridge"/>
    <property type="match status" value="1"/>
</dbReference>
<keyword evidence="6" id="KW-0539">Nucleus</keyword>
<dbReference type="Gene3D" id="1.25.10.10">
    <property type="entry name" value="Leucine-rich Repeat Variant"/>
    <property type="match status" value="1"/>
</dbReference>
<comment type="function">
    <text evidence="1">May play a role in microtubule-mediated transport or vesicle function.</text>
</comment>
<evidence type="ECO:0000313" key="9">
    <source>
        <dbReference type="Proteomes" id="UP000015104"/>
    </source>
</evidence>
<feature type="compositionally biased region" description="Basic and acidic residues" evidence="7">
    <location>
        <begin position="1706"/>
        <end position="1726"/>
    </location>
</feature>
<dbReference type="eggNOG" id="ENOG502QR1D">
    <property type="taxonomic scope" value="Eukaryota"/>
</dbReference>
<dbReference type="Pfam" id="PF12372">
    <property type="entry name" value="Htt_N-HEAT"/>
    <property type="match status" value="1"/>
</dbReference>
<evidence type="ECO:0000256" key="1">
    <source>
        <dbReference type="ARBA" id="ARBA00002907"/>
    </source>
</evidence>
<dbReference type="Pfam" id="PF20926">
    <property type="entry name" value="Htt_N-HEAT_1"/>
    <property type="match status" value="1"/>
</dbReference>
<accession>T1KK12</accession>
<name>T1KK12_TETUR</name>
<protein>
    <recommendedName>
        <fullName evidence="10">Huntingtin</fullName>
    </recommendedName>
</protein>
<evidence type="ECO:0000313" key="8">
    <source>
        <dbReference type="EnsemblMetazoa" id="tetur13g01990.1"/>
    </source>
</evidence>
<evidence type="ECO:0000256" key="7">
    <source>
        <dbReference type="SAM" id="MobiDB-lite"/>
    </source>
</evidence>
<proteinExistence type="inferred from homology"/>
<dbReference type="Proteomes" id="UP000015104">
    <property type="component" value="Unassembled WGS sequence"/>
</dbReference>
<feature type="compositionally biased region" description="Basic and acidic residues" evidence="7">
    <location>
        <begin position="1010"/>
        <end position="1030"/>
    </location>
</feature>
<dbReference type="EnsemblMetazoa" id="tetur13g01990.1">
    <property type="protein sequence ID" value="tetur13g01990.1"/>
    <property type="gene ID" value="tetur13g01990"/>
</dbReference>
<dbReference type="InterPro" id="IPR024613">
    <property type="entry name" value="Huntingtin_N_HEAT_rpt-2"/>
</dbReference>
<feature type="region of interest" description="Disordered" evidence="7">
    <location>
        <begin position="1701"/>
        <end position="1726"/>
    </location>
</feature>
<dbReference type="HOGENOM" id="CLU_000428_0_0_1"/>
<reference evidence="9" key="1">
    <citation type="submission" date="2011-08" db="EMBL/GenBank/DDBJ databases">
        <authorList>
            <person name="Rombauts S."/>
        </authorList>
    </citation>
    <scope>NUCLEOTIDE SEQUENCE</scope>
    <source>
        <strain evidence="9">London</strain>
    </source>
</reference>
<dbReference type="InterPro" id="IPR048412">
    <property type="entry name" value="Htt_bridge"/>
</dbReference>
<organism evidence="8 9">
    <name type="scientific">Tetranychus urticae</name>
    <name type="common">Two-spotted spider mite</name>
    <dbReference type="NCBI Taxonomy" id="32264"/>
    <lineage>
        <taxon>Eukaryota</taxon>
        <taxon>Metazoa</taxon>
        <taxon>Ecdysozoa</taxon>
        <taxon>Arthropoda</taxon>
        <taxon>Chelicerata</taxon>
        <taxon>Arachnida</taxon>
        <taxon>Acari</taxon>
        <taxon>Acariformes</taxon>
        <taxon>Trombidiformes</taxon>
        <taxon>Prostigmata</taxon>
        <taxon>Eleutherengona</taxon>
        <taxon>Raphignathae</taxon>
        <taxon>Tetranychoidea</taxon>
        <taxon>Tetranychidae</taxon>
        <taxon>Tetranychus</taxon>
    </lineage>
</organism>
<dbReference type="InterPro" id="IPR016024">
    <property type="entry name" value="ARM-type_fold"/>
</dbReference>
<dbReference type="GO" id="GO:0005634">
    <property type="term" value="C:nucleus"/>
    <property type="evidence" value="ECO:0007669"/>
    <property type="project" value="UniProtKB-SubCell"/>
</dbReference>
<dbReference type="STRING" id="32264.T1KK12"/>
<feature type="compositionally biased region" description="Low complexity" evidence="7">
    <location>
        <begin position="2431"/>
        <end position="2454"/>
    </location>
</feature>
<reference evidence="8" key="2">
    <citation type="submission" date="2015-06" db="UniProtKB">
        <authorList>
            <consortium name="EnsemblMetazoa"/>
        </authorList>
    </citation>
    <scope>IDENTIFICATION</scope>
</reference>
<dbReference type="PANTHER" id="PTHR10170">
    <property type="entry name" value="HUNTINGTON DISEASE PROTEIN"/>
    <property type="match status" value="1"/>
</dbReference>
<comment type="similarity">
    <text evidence="4">Belongs to the huntingtin family.</text>
</comment>
<dbReference type="InterPro" id="IPR000091">
    <property type="entry name" value="Huntingtin"/>
</dbReference>
<dbReference type="InterPro" id="IPR048411">
    <property type="entry name" value="Htt_N_HEAT_rpt-1"/>
</dbReference>
<dbReference type="InterPro" id="IPR028426">
    <property type="entry name" value="Huntingtin_fam"/>
</dbReference>
<feature type="region of interest" description="Disordered" evidence="7">
    <location>
        <begin position="1003"/>
        <end position="1030"/>
    </location>
</feature>
<evidence type="ECO:0000256" key="3">
    <source>
        <dbReference type="ARBA" id="ARBA00004496"/>
    </source>
</evidence>
<comment type="subcellular location">
    <subcellularLocation>
        <location evidence="3">Cytoplasm</location>
    </subcellularLocation>
    <subcellularLocation>
        <location evidence="2">Nucleus</location>
    </subcellularLocation>
</comment>
<dbReference type="GO" id="GO:0005737">
    <property type="term" value="C:cytoplasm"/>
    <property type="evidence" value="ECO:0007669"/>
    <property type="project" value="UniProtKB-SubCell"/>
</dbReference>
<dbReference type="InterPro" id="IPR011989">
    <property type="entry name" value="ARM-like"/>
</dbReference>
<dbReference type="PRINTS" id="PR00375">
    <property type="entry name" value="HUNTINGTIN"/>
</dbReference>
<dbReference type="EMBL" id="CAEY01000172">
    <property type="status" value="NOT_ANNOTATED_CDS"/>
    <property type="molecule type" value="Genomic_DNA"/>
</dbReference>
<keyword evidence="9" id="KW-1185">Reference proteome</keyword>
<evidence type="ECO:0008006" key="10">
    <source>
        <dbReference type="Google" id="ProtNLM"/>
    </source>
</evidence>